<feature type="transmembrane region" description="Helical" evidence="1">
    <location>
        <begin position="43"/>
        <end position="60"/>
    </location>
</feature>
<keyword evidence="1" id="KW-0812">Transmembrane</keyword>
<feature type="transmembrane region" description="Helical" evidence="1">
    <location>
        <begin position="12"/>
        <end position="31"/>
    </location>
</feature>
<dbReference type="EMBL" id="KQ423495">
    <property type="protein sequence ID" value="KOF72761.1"/>
    <property type="molecule type" value="Genomic_DNA"/>
</dbReference>
<organism evidence="2">
    <name type="scientific">Octopus bimaculoides</name>
    <name type="common">California two-spotted octopus</name>
    <dbReference type="NCBI Taxonomy" id="37653"/>
    <lineage>
        <taxon>Eukaryota</taxon>
        <taxon>Metazoa</taxon>
        <taxon>Spiralia</taxon>
        <taxon>Lophotrochozoa</taxon>
        <taxon>Mollusca</taxon>
        <taxon>Cephalopoda</taxon>
        <taxon>Coleoidea</taxon>
        <taxon>Octopodiformes</taxon>
        <taxon>Octopoda</taxon>
        <taxon>Incirrata</taxon>
        <taxon>Octopodidae</taxon>
        <taxon>Octopus</taxon>
    </lineage>
</organism>
<reference evidence="2" key="1">
    <citation type="submission" date="2015-07" db="EMBL/GenBank/DDBJ databases">
        <title>MeaNS - Measles Nucleotide Surveillance Program.</title>
        <authorList>
            <person name="Tran T."/>
            <person name="Druce J."/>
        </authorList>
    </citation>
    <scope>NUCLEOTIDE SEQUENCE</scope>
    <source>
        <strain evidence="2">UCB-OBI-ISO-001</strain>
        <tissue evidence="2">Gonad</tissue>
    </source>
</reference>
<name>A0A0L8G6V7_OCTBM</name>
<accession>A0A0L8G6V7</accession>
<keyword evidence="1" id="KW-0472">Membrane</keyword>
<gene>
    <name evidence="2" type="ORF">OCBIM_22038970mg</name>
</gene>
<proteinExistence type="predicted"/>
<evidence type="ECO:0000256" key="1">
    <source>
        <dbReference type="SAM" id="Phobius"/>
    </source>
</evidence>
<dbReference type="AlphaFoldDB" id="A0A0L8G6V7"/>
<evidence type="ECO:0000313" key="2">
    <source>
        <dbReference type="EMBL" id="KOF72761.1"/>
    </source>
</evidence>
<sequence length="77" mass="9229">MCFFKKIFDKVLRFSFIYNLFFIIHSTGGICSACSKSCSIYKYVFWSILLLMIYNSLRFMTFHNQQGRKSIIQISFR</sequence>
<keyword evidence="1" id="KW-1133">Transmembrane helix</keyword>
<protein>
    <submittedName>
        <fullName evidence="2">Uncharacterized protein</fullName>
    </submittedName>
</protein>